<dbReference type="RefSeq" id="XP_058335635.1">
    <property type="nucleotide sequence ID" value="XM_058469604.1"/>
</dbReference>
<keyword evidence="4" id="KW-1185">Reference proteome</keyword>
<evidence type="ECO:0000256" key="1">
    <source>
        <dbReference type="ARBA" id="ARBA00008072"/>
    </source>
</evidence>
<evidence type="ECO:0000313" key="4">
    <source>
        <dbReference type="Proteomes" id="UP001150941"/>
    </source>
</evidence>
<accession>A0A9W9U0B7</accession>
<dbReference type="EMBL" id="JAPQKS010000001">
    <property type="protein sequence ID" value="KAJ5248856.1"/>
    <property type="molecule type" value="Genomic_DNA"/>
</dbReference>
<dbReference type="SUPFAM" id="SSF51735">
    <property type="entry name" value="NAD(P)-binding Rossmann-fold domains"/>
    <property type="match status" value="1"/>
</dbReference>
<dbReference type="PANTHER" id="PTHR45348">
    <property type="entry name" value="HYPOTHETICAL OXIDOREDUCTASE (EUROFUNG)"/>
    <property type="match status" value="1"/>
</dbReference>
<reference evidence="3" key="2">
    <citation type="journal article" date="2023" name="IMA Fungus">
        <title>Comparative genomic study of the Penicillium genus elucidates a diverse pangenome and 15 lateral gene transfer events.</title>
        <authorList>
            <person name="Petersen C."/>
            <person name="Sorensen T."/>
            <person name="Nielsen M.R."/>
            <person name="Sondergaard T.E."/>
            <person name="Sorensen J.L."/>
            <person name="Fitzpatrick D.A."/>
            <person name="Frisvad J.C."/>
            <person name="Nielsen K.L."/>
        </authorList>
    </citation>
    <scope>NUCLEOTIDE SEQUENCE</scope>
    <source>
        <strain evidence="3">IBT 19713</strain>
    </source>
</reference>
<evidence type="ECO:0000313" key="3">
    <source>
        <dbReference type="EMBL" id="KAJ5248856.1"/>
    </source>
</evidence>
<comment type="similarity">
    <text evidence="1">Belongs to the zinc-containing alcohol dehydrogenase family.</text>
</comment>
<dbReference type="PANTHER" id="PTHR45348:SF2">
    <property type="entry name" value="ZINC-TYPE ALCOHOL DEHYDROGENASE-LIKE PROTEIN C2E1P3.01"/>
    <property type="match status" value="1"/>
</dbReference>
<dbReference type="GO" id="GO:0016651">
    <property type="term" value="F:oxidoreductase activity, acting on NAD(P)H"/>
    <property type="evidence" value="ECO:0007669"/>
    <property type="project" value="InterPro"/>
</dbReference>
<dbReference type="Gene3D" id="3.40.50.720">
    <property type="entry name" value="NAD(P)-binding Rossmann-like Domain"/>
    <property type="match status" value="1"/>
</dbReference>
<proteinExistence type="inferred from homology"/>
<dbReference type="GeneID" id="83196907"/>
<organism evidence="3 4">
    <name type="scientific">Penicillium chermesinum</name>
    <dbReference type="NCBI Taxonomy" id="63820"/>
    <lineage>
        <taxon>Eukaryota</taxon>
        <taxon>Fungi</taxon>
        <taxon>Dikarya</taxon>
        <taxon>Ascomycota</taxon>
        <taxon>Pezizomycotina</taxon>
        <taxon>Eurotiomycetes</taxon>
        <taxon>Eurotiomycetidae</taxon>
        <taxon>Eurotiales</taxon>
        <taxon>Aspergillaceae</taxon>
        <taxon>Penicillium</taxon>
    </lineage>
</organism>
<dbReference type="InterPro" id="IPR036291">
    <property type="entry name" value="NAD(P)-bd_dom_sf"/>
</dbReference>
<dbReference type="Gene3D" id="3.90.180.10">
    <property type="entry name" value="Medium-chain alcohol dehydrogenases, catalytic domain"/>
    <property type="match status" value="1"/>
</dbReference>
<dbReference type="AlphaFoldDB" id="A0A9W9U0B7"/>
<reference evidence="3" key="1">
    <citation type="submission" date="2022-11" db="EMBL/GenBank/DDBJ databases">
        <authorList>
            <person name="Petersen C."/>
        </authorList>
    </citation>
    <scope>NUCLEOTIDE SEQUENCE</scope>
    <source>
        <strain evidence="3">IBT 19713</strain>
    </source>
</reference>
<dbReference type="SUPFAM" id="SSF50129">
    <property type="entry name" value="GroES-like"/>
    <property type="match status" value="1"/>
</dbReference>
<comment type="caution">
    <text evidence="3">The sequence shown here is derived from an EMBL/GenBank/DDBJ whole genome shotgun (WGS) entry which is preliminary data.</text>
</comment>
<dbReference type="OrthoDB" id="9992527at2759"/>
<dbReference type="InterPro" id="IPR047122">
    <property type="entry name" value="Trans-enoyl_RdTase-like"/>
</dbReference>
<evidence type="ECO:0000256" key="2">
    <source>
        <dbReference type="ARBA" id="ARBA00023002"/>
    </source>
</evidence>
<sequence>MSTQTALAITEVGKPLVKLDLSTHKGTELKDAEVLVKVTAAGREFTPLAKLPPPTSLTIPVAPLDQKMRDFGRLGIGERLPWVLSGDIVGEVIEGGPQNKFPLGTHIFSQMIFQLPQSGGLQEYTILNSEYAAEVPKTIPDTEAALYPINIVTAAISLFSEKGFGFPLPETPEAQGFDYASQKVAIIGGVSGGGTIIVTASPSSTELLKSFGATHVISRHDSDVEEQVRAIVGDELLYVYDTFNFGSLDLAASLLSNSKRGTLKKAGFEEKRTLGFSNLIPAFGKALWTKLPEWLANGKIKPLEYKTIDGLDADKVNAALDEYAAGRSGVRYHVRV</sequence>
<protein>
    <submittedName>
        <fullName evidence="3">Dehydrogenase</fullName>
    </submittedName>
</protein>
<dbReference type="Proteomes" id="UP001150941">
    <property type="component" value="Unassembled WGS sequence"/>
</dbReference>
<dbReference type="InterPro" id="IPR011032">
    <property type="entry name" value="GroES-like_sf"/>
</dbReference>
<keyword evidence="2" id="KW-0560">Oxidoreductase</keyword>
<gene>
    <name evidence="3" type="ORF">N7468_000307</name>
</gene>
<name>A0A9W9U0B7_9EURO</name>